<keyword evidence="2" id="KW-1185">Reference proteome</keyword>
<reference evidence="1 2" key="1">
    <citation type="submission" date="2014-06" db="EMBL/GenBank/DDBJ databases">
        <title>Whole Genome Sequences of Three Symbiotic Endozoicomonas Bacteria.</title>
        <authorList>
            <person name="Neave M.J."/>
            <person name="Apprill A."/>
            <person name="Voolstra C.R."/>
        </authorList>
    </citation>
    <scope>NUCLEOTIDE SEQUENCE [LARGE SCALE GENOMIC DNA]</scope>
    <source>
        <strain evidence="1 2">DSM 25634</strain>
    </source>
</reference>
<dbReference type="Proteomes" id="UP000028073">
    <property type="component" value="Unassembled WGS sequence"/>
</dbReference>
<comment type="caution">
    <text evidence="1">The sequence shown here is derived from an EMBL/GenBank/DDBJ whole genome shotgun (WGS) entry which is preliminary data.</text>
</comment>
<dbReference type="AlphaFoldDB" id="A0A081NCN9"/>
<protein>
    <submittedName>
        <fullName evidence="1">Uncharacterized protein</fullName>
    </submittedName>
</protein>
<dbReference type="STRING" id="1137799.GZ78_23565"/>
<dbReference type="InterPro" id="IPR054249">
    <property type="entry name" value="DUF6976"/>
</dbReference>
<dbReference type="Pfam" id="PF22396">
    <property type="entry name" value="DUF6976"/>
    <property type="match status" value="1"/>
</dbReference>
<gene>
    <name evidence="1" type="ORF">GZ78_23565</name>
</gene>
<evidence type="ECO:0000313" key="2">
    <source>
        <dbReference type="Proteomes" id="UP000028073"/>
    </source>
</evidence>
<sequence length="328" mass="36590">MTMKKIQSVEAVSKLIKEGKVLSLAGDERVLSQLPEGHWIAGTTPYFMSEDEGLFQQEAIYVDVLSDYVKGHTIKQYDASNLHQITKDRYENGFTILVIPAFSQVHSDYALKAPDFEGLYDAPVLGWVSGKDLNSEDQPKIYNGTNGSSSSDQAVALHLELPEGQMADLEIFNIHKPNPDSPLIEFDDNSFEVTDCKVDGQPMNFTQFIQDRKLDIQSPIICDYAGASINVCIQNIDEDSGKVQFYAPVFKGRKYRLAIPLDDYAQEFTSNLPVAKSDVVFSCNCVLNFLYGELEGKKAGFPGPITFGEIGYLLLNQTMTYLNITDME</sequence>
<organism evidence="1 2">
    <name type="scientific">Endozoicomonas numazuensis</name>
    <dbReference type="NCBI Taxonomy" id="1137799"/>
    <lineage>
        <taxon>Bacteria</taxon>
        <taxon>Pseudomonadati</taxon>
        <taxon>Pseudomonadota</taxon>
        <taxon>Gammaproteobacteria</taxon>
        <taxon>Oceanospirillales</taxon>
        <taxon>Endozoicomonadaceae</taxon>
        <taxon>Endozoicomonas</taxon>
    </lineage>
</organism>
<evidence type="ECO:0000313" key="1">
    <source>
        <dbReference type="EMBL" id="KEQ16212.1"/>
    </source>
</evidence>
<dbReference type="EMBL" id="JOKH01000006">
    <property type="protein sequence ID" value="KEQ16212.1"/>
    <property type="molecule type" value="Genomic_DNA"/>
</dbReference>
<proteinExistence type="predicted"/>
<accession>A0A081NCN9</accession>
<dbReference type="eggNOG" id="ENOG502Z7SH">
    <property type="taxonomic scope" value="Bacteria"/>
</dbReference>
<name>A0A081NCN9_9GAMM</name>